<dbReference type="Proteomes" id="UP000663873">
    <property type="component" value="Unassembled WGS sequence"/>
</dbReference>
<evidence type="ECO:0000313" key="3">
    <source>
        <dbReference type="Proteomes" id="UP000663825"/>
    </source>
</evidence>
<evidence type="ECO:0000313" key="1">
    <source>
        <dbReference type="EMBL" id="CAF3189949.1"/>
    </source>
</evidence>
<dbReference type="EMBL" id="CAJNXB010001716">
    <property type="protein sequence ID" value="CAF3189949.1"/>
    <property type="molecule type" value="Genomic_DNA"/>
</dbReference>
<dbReference type="EMBL" id="CAJOBP010002817">
    <property type="protein sequence ID" value="CAF4375782.1"/>
    <property type="molecule type" value="Genomic_DNA"/>
</dbReference>
<dbReference type="AlphaFoldDB" id="A0A817Q270"/>
<evidence type="ECO:0000313" key="4">
    <source>
        <dbReference type="Proteomes" id="UP000663873"/>
    </source>
</evidence>
<dbReference type="Proteomes" id="UP000663825">
    <property type="component" value="Unassembled WGS sequence"/>
</dbReference>
<organism evidence="1 3">
    <name type="scientific">Rotaria socialis</name>
    <dbReference type="NCBI Taxonomy" id="392032"/>
    <lineage>
        <taxon>Eukaryota</taxon>
        <taxon>Metazoa</taxon>
        <taxon>Spiralia</taxon>
        <taxon>Gnathifera</taxon>
        <taxon>Rotifera</taxon>
        <taxon>Eurotatoria</taxon>
        <taxon>Bdelloidea</taxon>
        <taxon>Philodinida</taxon>
        <taxon>Philodinidae</taxon>
        <taxon>Rotaria</taxon>
    </lineage>
</organism>
<sequence>MAQRMVNLLNRRSELERTVNNGILSLRKKWIPLLNIDNNFNFPVLDIDFLRDYTCGTYQIKQSEAYAKAHLHENDNEFELQISPENDHLIRCRLHSRHSNSARYFICVQYDETDEEEPIKDHYCQWKDGKKTVGCCAYIATVLWYLGYARHIGWKPSSRTDRFKEEIISC</sequence>
<comment type="caution">
    <text evidence="1">The sequence shown here is derived from an EMBL/GenBank/DDBJ whole genome shotgun (WGS) entry which is preliminary data.</text>
</comment>
<protein>
    <submittedName>
        <fullName evidence="1">Uncharacterized protein</fullName>
    </submittedName>
</protein>
<keyword evidence="4" id="KW-1185">Reference proteome</keyword>
<reference evidence="1" key="1">
    <citation type="submission" date="2021-02" db="EMBL/GenBank/DDBJ databases">
        <authorList>
            <person name="Nowell W R."/>
        </authorList>
    </citation>
    <scope>NUCLEOTIDE SEQUENCE</scope>
</reference>
<dbReference type="OrthoDB" id="10046738at2759"/>
<proteinExistence type="predicted"/>
<evidence type="ECO:0000313" key="2">
    <source>
        <dbReference type="EMBL" id="CAF4375782.1"/>
    </source>
</evidence>
<name>A0A817Q270_9BILA</name>
<accession>A0A817Q270</accession>
<gene>
    <name evidence="1" type="ORF">TIS948_LOCUS11890</name>
    <name evidence="2" type="ORF">UJA718_LOCUS17401</name>
</gene>